<dbReference type="CTD" id="147670"/>
<keyword evidence="3" id="KW-1185">Reference proteome</keyword>
<dbReference type="Proteomes" id="UP000504623">
    <property type="component" value="Unplaced"/>
</dbReference>
<evidence type="ECO:0000313" key="3">
    <source>
        <dbReference type="Proteomes" id="UP000504623"/>
    </source>
</evidence>
<feature type="compositionally biased region" description="Basic and acidic residues" evidence="1">
    <location>
        <begin position="13"/>
        <end position="34"/>
    </location>
</feature>
<organism evidence="3 4">
    <name type="scientific">Chrysochloris asiatica</name>
    <name type="common">Cape golden mole</name>
    <dbReference type="NCBI Taxonomy" id="185453"/>
    <lineage>
        <taxon>Eukaryota</taxon>
        <taxon>Metazoa</taxon>
        <taxon>Chordata</taxon>
        <taxon>Craniata</taxon>
        <taxon>Vertebrata</taxon>
        <taxon>Euteleostomi</taxon>
        <taxon>Mammalia</taxon>
        <taxon>Eutheria</taxon>
        <taxon>Afrotheria</taxon>
        <taxon>Chrysochloridae</taxon>
        <taxon>Chrysochlorinae</taxon>
        <taxon>Chrysochloris</taxon>
    </lineage>
</organism>
<proteinExistence type="predicted"/>
<dbReference type="RefSeq" id="XP_006868140.1">
    <property type="nucleotide sequence ID" value="XM_006868078.1"/>
</dbReference>
<feature type="transmembrane region" description="Helical" evidence="2">
    <location>
        <begin position="96"/>
        <end position="116"/>
    </location>
</feature>
<protein>
    <submittedName>
        <fullName evidence="4">Small integral membrane protein 17</fullName>
    </submittedName>
</protein>
<keyword evidence="2" id="KW-1133">Transmembrane helix</keyword>
<sequence length="118" mass="13651">MQSLRPEQLRGLLEPERTKTLLPRESRTWEKQPHPTFTRDWEAVDVGTTSCDSDEKDLSSQETTLSQEWTSMDEEDESEDSQGFIEWSKAPQQTTIVLVVCVLFLFLVLTGMPMMFHV</sequence>
<reference evidence="4" key="1">
    <citation type="submission" date="2025-08" db="UniProtKB">
        <authorList>
            <consortium name="RefSeq"/>
        </authorList>
    </citation>
    <scope>IDENTIFICATION</scope>
    <source>
        <tissue evidence="4">Spleen</tissue>
    </source>
</reference>
<gene>
    <name evidence="4" type="primary">SMIM17</name>
</gene>
<feature type="compositionally biased region" description="Polar residues" evidence="1">
    <location>
        <begin position="60"/>
        <end position="70"/>
    </location>
</feature>
<name>A0A9B0WV54_CHRAS</name>
<keyword evidence="2" id="KW-0812">Transmembrane</keyword>
<dbReference type="OrthoDB" id="9835607at2759"/>
<keyword evidence="2" id="KW-0472">Membrane</keyword>
<accession>A0A9B0WV54</accession>
<evidence type="ECO:0000256" key="1">
    <source>
        <dbReference type="SAM" id="MobiDB-lite"/>
    </source>
</evidence>
<evidence type="ECO:0000256" key="2">
    <source>
        <dbReference type="SAM" id="Phobius"/>
    </source>
</evidence>
<feature type="region of interest" description="Disordered" evidence="1">
    <location>
        <begin position="48"/>
        <end position="82"/>
    </location>
</feature>
<feature type="region of interest" description="Disordered" evidence="1">
    <location>
        <begin position="1"/>
        <end position="34"/>
    </location>
</feature>
<dbReference type="GeneID" id="102829216"/>
<dbReference type="AlphaFoldDB" id="A0A9B0WV54"/>
<evidence type="ECO:0000313" key="4">
    <source>
        <dbReference type="RefSeq" id="XP_006868140.1"/>
    </source>
</evidence>
<feature type="compositionally biased region" description="Acidic residues" evidence="1">
    <location>
        <begin position="71"/>
        <end position="80"/>
    </location>
</feature>